<gene>
    <name evidence="2" type="ORF">EPUS_04067</name>
</gene>
<feature type="transmembrane region" description="Helical" evidence="1">
    <location>
        <begin position="116"/>
        <end position="140"/>
    </location>
</feature>
<keyword evidence="1" id="KW-0472">Membrane</keyword>
<dbReference type="EMBL" id="KE720951">
    <property type="protein sequence ID" value="ERF73444.1"/>
    <property type="molecule type" value="Genomic_DNA"/>
</dbReference>
<dbReference type="eggNOG" id="ENOG502SI2K">
    <property type="taxonomic scope" value="Eukaryota"/>
</dbReference>
<sequence>MDVDTSIILNPNFTIAEMLARRGDSASQDWDKTLLDFVQDGVEFSWNLVWTYFIEMLKKLGLRFGPKRRPIERIPNDYIPEPPFRSFPIVFVIHLIYAAIHFAGWGFHFPSRIELILWRVAVSLTAGVIFLIWSVEIYAFRGMPYFSQLHEHLRKHTGSIQRLRKHLVWILELSIWEQTHRIAERVRNFAGRGPIWKVPLRVLVPYYIGGFLYALARAYILWEAIFTLRALTPSAYKTVEWSAVLPHF</sequence>
<keyword evidence="1" id="KW-1133">Transmembrane helix</keyword>
<dbReference type="OrthoDB" id="9451547at2759"/>
<evidence type="ECO:0000313" key="2">
    <source>
        <dbReference type="EMBL" id="ERF73444.1"/>
    </source>
</evidence>
<keyword evidence="3" id="KW-1185">Reference proteome</keyword>
<dbReference type="AlphaFoldDB" id="U1HVP6"/>
<evidence type="ECO:0000313" key="3">
    <source>
        <dbReference type="Proteomes" id="UP000019373"/>
    </source>
</evidence>
<accession>U1HVP6</accession>
<feature type="transmembrane region" description="Helical" evidence="1">
    <location>
        <begin position="204"/>
        <end position="222"/>
    </location>
</feature>
<feature type="transmembrane region" description="Helical" evidence="1">
    <location>
        <begin position="87"/>
        <end position="109"/>
    </location>
</feature>
<name>U1HVP6_ENDPU</name>
<keyword evidence="1" id="KW-0812">Transmembrane</keyword>
<reference evidence="3" key="1">
    <citation type="journal article" date="2014" name="BMC Genomics">
        <title>Genome characteristics reveal the impact of lichenization on lichen-forming fungus Endocarpon pusillum Hedwig (Verrucariales, Ascomycota).</title>
        <authorList>
            <person name="Wang Y.-Y."/>
            <person name="Liu B."/>
            <person name="Zhang X.-Y."/>
            <person name="Zhou Q.-M."/>
            <person name="Zhang T."/>
            <person name="Li H."/>
            <person name="Yu Y.-F."/>
            <person name="Zhang X.-L."/>
            <person name="Hao X.-Y."/>
            <person name="Wang M."/>
            <person name="Wang L."/>
            <person name="Wei J.-C."/>
        </authorList>
    </citation>
    <scope>NUCLEOTIDE SEQUENCE [LARGE SCALE GENOMIC DNA]</scope>
    <source>
        <strain evidence="3">Z07020 / HMAS-L-300199</strain>
    </source>
</reference>
<dbReference type="RefSeq" id="XP_007800872.1">
    <property type="nucleotide sequence ID" value="XM_007802681.1"/>
</dbReference>
<dbReference type="PANTHER" id="PTHR35043:SF8">
    <property type="entry name" value="DUF4220 DOMAIN-CONTAINING PROTEIN"/>
    <property type="match status" value="1"/>
</dbReference>
<dbReference type="Proteomes" id="UP000019373">
    <property type="component" value="Unassembled WGS sequence"/>
</dbReference>
<dbReference type="PANTHER" id="PTHR35043">
    <property type="entry name" value="TRANSCRIPTION FACTOR DOMAIN-CONTAINING PROTEIN"/>
    <property type="match status" value="1"/>
</dbReference>
<dbReference type="GeneID" id="19239101"/>
<proteinExistence type="predicted"/>
<dbReference type="HOGENOM" id="CLU_1120177_0_0_1"/>
<evidence type="ECO:0000256" key="1">
    <source>
        <dbReference type="SAM" id="Phobius"/>
    </source>
</evidence>
<protein>
    <submittedName>
        <fullName evidence="2">Uncharacterized protein</fullName>
    </submittedName>
</protein>
<organism evidence="2 3">
    <name type="scientific">Endocarpon pusillum (strain Z07020 / HMAS-L-300199)</name>
    <name type="common">Lichen-forming fungus</name>
    <dbReference type="NCBI Taxonomy" id="1263415"/>
    <lineage>
        <taxon>Eukaryota</taxon>
        <taxon>Fungi</taxon>
        <taxon>Dikarya</taxon>
        <taxon>Ascomycota</taxon>
        <taxon>Pezizomycotina</taxon>
        <taxon>Eurotiomycetes</taxon>
        <taxon>Chaetothyriomycetidae</taxon>
        <taxon>Verrucariales</taxon>
        <taxon>Verrucariaceae</taxon>
        <taxon>Endocarpon</taxon>
    </lineage>
</organism>